<proteinExistence type="predicted"/>
<evidence type="ECO:0008006" key="3">
    <source>
        <dbReference type="Google" id="ProtNLM"/>
    </source>
</evidence>
<gene>
    <name evidence="1" type="ORF">SAMN04489745_0958</name>
</gene>
<protein>
    <recommendedName>
        <fullName evidence="3">Lipoprotein</fullName>
    </recommendedName>
</protein>
<dbReference type="AlphaFoldDB" id="A0A1H4LCD3"/>
<keyword evidence="2" id="KW-1185">Reference proteome</keyword>
<name>A0A1H4LCD3_9MICC</name>
<reference evidence="1 2" key="1">
    <citation type="submission" date="2016-10" db="EMBL/GenBank/DDBJ databases">
        <authorList>
            <person name="de Groot N.N."/>
        </authorList>
    </citation>
    <scope>NUCLEOTIDE SEQUENCE [LARGE SCALE GENOMIC DNA]</scope>
    <source>
        <strain evidence="1 2">DSM 10495</strain>
    </source>
</reference>
<sequence length="146" mass="14797">MTSRMTVLTRALTAGALGALLLGTVSGCVQRPGIEQVDVPSWQATALPSAPGAVLGGSGKLLDRQPADTSLAHLEAGKYTFTMTCEGNGKTYFALSVAGKEAADATSACNGNKDVVTVSLPAGDLSVKASTVDAPIIYAFQLVPKG</sequence>
<dbReference type="Proteomes" id="UP000182652">
    <property type="component" value="Unassembled WGS sequence"/>
</dbReference>
<dbReference type="PROSITE" id="PS51257">
    <property type="entry name" value="PROKAR_LIPOPROTEIN"/>
    <property type="match status" value="1"/>
</dbReference>
<dbReference type="EMBL" id="FNSN01000003">
    <property type="protein sequence ID" value="SEB68399.1"/>
    <property type="molecule type" value="Genomic_DNA"/>
</dbReference>
<organism evidence="1 2">
    <name type="scientific">Arthrobacter woluwensis</name>
    <dbReference type="NCBI Taxonomy" id="156980"/>
    <lineage>
        <taxon>Bacteria</taxon>
        <taxon>Bacillati</taxon>
        <taxon>Actinomycetota</taxon>
        <taxon>Actinomycetes</taxon>
        <taxon>Micrococcales</taxon>
        <taxon>Micrococcaceae</taxon>
        <taxon>Arthrobacter</taxon>
    </lineage>
</organism>
<evidence type="ECO:0000313" key="2">
    <source>
        <dbReference type="Proteomes" id="UP000182652"/>
    </source>
</evidence>
<accession>A0A1H4LCD3</accession>
<dbReference type="RefSeq" id="WP_074784030.1">
    <property type="nucleotide sequence ID" value="NZ_FNSN01000003.1"/>
</dbReference>
<evidence type="ECO:0000313" key="1">
    <source>
        <dbReference type="EMBL" id="SEB68399.1"/>
    </source>
</evidence>